<dbReference type="VEuPathDB" id="ToxoDB:CSUI_011542"/>
<organism evidence="1 2">
    <name type="scientific">Cystoisospora suis</name>
    <dbReference type="NCBI Taxonomy" id="483139"/>
    <lineage>
        <taxon>Eukaryota</taxon>
        <taxon>Sar</taxon>
        <taxon>Alveolata</taxon>
        <taxon>Apicomplexa</taxon>
        <taxon>Conoidasida</taxon>
        <taxon>Coccidia</taxon>
        <taxon>Eucoccidiorida</taxon>
        <taxon>Eimeriorina</taxon>
        <taxon>Sarcocystidae</taxon>
        <taxon>Cystoisospora</taxon>
    </lineage>
</organism>
<keyword evidence="2" id="KW-1185">Reference proteome</keyword>
<dbReference type="GeneID" id="94434851"/>
<reference evidence="1 2" key="1">
    <citation type="journal article" date="2017" name="Int. J. Parasitol.">
        <title>The genome of the protozoan parasite Cystoisospora suis and a reverse vaccinology approach to identify vaccine candidates.</title>
        <authorList>
            <person name="Palmieri N."/>
            <person name="Shrestha A."/>
            <person name="Ruttkowski B."/>
            <person name="Beck T."/>
            <person name="Vogl C."/>
            <person name="Tomley F."/>
            <person name="Blake D.P."/>
            <person name="Joachim A."/>
        </authorList>
    </citation>
    <scope>NUCLEOTIDE SEQUENCE [LARGE SCALE GENOMIC DNA]</scope>
    <source>
        <strain evidence="1 2">Wien I</strain>
    </source>
</reference>
<proteinExistence type="predicted"/>
<name>A0A2C6KCY2_9APIC</name>
<evidence type="ECO:0000313" key="2">
    <source>
        <dbReference type="Proteomes" id="UP000221165"/>
    </source>
</evidence>
<accession>A0A2C6KCY2</accession>
<gene>
    <name evidence="1" type="ORF">CSUI_011542</name>
</gene>
<dbReference type="AlphaFoldDB" id="A0A2C6KCY2"/>
<dbReference type="Proteomes" id="UP000221165">
    <property type="component" value="Unassembled WGS sequence"/>
</dbReference>
<comment type="caution">
    <text evidence="1">The sequence shown here is derived from an EMBL/GenBank/DDBJ whole genome shotgun (WGS) entry which is preliminary data.</text>
</comment>
<protein>
    <submittedName>
        <fullName evidence="1">Uncharacterized protein</fullName>
    </submittedName>
</protein>
<sequence>MKVSWSIPTAVYPLHHILLLSEVIAIIGVSRHGFLISLLSSLSLFLSFLQDGELEQGSCFPDRSEPPDRIDYLEYKRILLRLRSASTSMY</sequence>
<evidence type="ECO:0000313" key="1">
    <source>
        <dbReference type="EMBL" id="PHJ14648.1"/>
    </source>
</evidence>
<dbReference type="EMBL" id="MIGC01013118">
    <property type="protein sequence ID" value="PHJ14648.1"/>
    <property type="molecule type" value="Genomic_DNA"/>
</dbReference>
<dbReference type="RefSeq" id="XP_067916384.1">
    <property type="nucleotide sequence ID" value="XM_068071640.1"/>
</dbReference>